<dbReference type="EMBL" id="CP120733">
    <property type="protein sequence ID" value="WFD12390.1"/>
    <property type="molecule type" value="Genomic_DNA"/>
</dbReference>
<evidence type="ECO:0000259" key="7">
    <source>
        <dbReference type="Pfam" id="PF02608"/>
    </source>
</evidence>
<evidence type="ECO:0000256" key="5">
    <source>
        <dbReference type="ARBA" id="ARBA00023136"/>
    </source>
</evidence>
<dbReference type="PANTHER" id="PTHR34296">
    <property type="entry name" value="TRANSCRIPTIONAL ACTIVATOR PROTEIN MED"/>
    <property type="match status" value="1"/>
</dbReference>
<dbReference type="RefSeq" id="WP_277734754.1">
    <property type="nucleotide sequence ID" value="NZ_CP120733.1"/>
</dbReference>
<keyword evidence="5" id="KW-0472">Membrane</keyword>
<dbReference type="PROSITE" id="PS51257">
    <property type="entry name" value="PROKAR_LIPOPROTEIN"/>
    <property type="match status" value="1"/>
</dbReference>
<keyword evidence="6" id="KW-0449">Lipoprotein</keyword>
<protein>
    <submittedName>
        <fullName evidence="8">BMP family ABC transporter substrate-binding protein</fullName>
    </submittedName>
</protein>
<dbReference type="CDD" id="cd06354">
    <property type="entry name" value="PBP1_PrnA-like"/>
    <property type="match status" value="1"/>
</dbReference>
<reference evidence="8 9" key="1">
    <citation type="submission" date="2023-03" db="EMBL/GenBank/DDBJ databases">
        <title>Complete genome sequence of Tepidibacter sp. SWIR-1, isolated from a deep-sea hydrothermal vent.</title>
        <authorList>
            <person name="Li X."/>
        </authorList>
    </citation>
    <scope>NUCLEOTIDE SEQUENCE [LARGE SCALE GENOMIC DNA]</scope>
    <source>
        <strain evidence="8 9">SWIR-1</strain>
    </source>
</reference>
<dbReference type="InterPro" id="IPR050957">
    <property type="entry name" value="BMP_lipoprotein"/>
</dbReference>
<dbReference type="Gene3D" id="3.40.50.2300">
    <property type="match status" value="2"/>
</dbReference>
<keyword evidence="4" id="KW-0732">Signal</keyword>
<dbReference type="InterPro" id="IPR003760">
    <property type="entry name" value="PnrA-like"/>
</dbReference>
<dbReference type="SUPFAM" id="SSF53822">
    <property type="entry name" value="Periplasmic binding protein-like I"/>
    <property type="match status" value="1"/>
</dbReference>
<accession>A0ABY8ELJ8</accession>
<evidence type="ECO:0000313" key="9">
    <source>
        <dbReference type="Proteomes" id="UP001222800"/>
    </source>
</evidence>
<evidence type="ECO:0000256" key="2">
    <source>
        <dbReference type="ARBA" id="ARBA00008610"/>
    </source>
</evidence>
<sequence length="344" mass="36843">MKKKIISLALTATLLGTMVVGCSKPAEENAGGSEGAKAVKVGMVTDTGGVNDQSFNQSAWEGLKKAEADLGIIPNYQESKQDADYVPNIENLIDQENDLIWGIGFKMADAVKEAAENYPDQKFAIIDNSYGDETPENVIGVTFKEEQCSYLVGLIAGKMTKTNKVGYIGGIEVPVIQKFEYGFRAGVKEANADAEVFVQYANSFSDPAKGKAIAKQMYSNGADILYHAAGDTGTGMIEAAKEEGKFAIGVDRDQNSLAPDNVITSAMKRVDNALYDVSKKLSEGTFEGGTTVTYGLAEGGVDIAPTTEKNVPADVLEFVNEEKQKIVDGEIVVPSNKEEFDAIK</sequence>
<dbReference type="InterPro" id="IPR028082">
    <property type="entry name" value="Peripla_BP_I"/>
</dbReference>
<evidence type="ECO:0000256" key="1">
    <source>
        <dbReference type="ARBA" id="ARBA00004193"/>
    </source>
</evidence>
<keyword evidence="3" id="KW-1003">Cell membrane</keyword>
<evidence type="ECO:0000256" key="3">
    <source>
        <dbReference type="ARBA" id="ARBA00022475"/>
    </source>
</evidence>
<organism evidence="8 9">
    <name type="scientific">Tepidibacter hydrothermalis</name>
    <dbReference type="NCBI Taxonomy" id="3036126"/>
    <lineage>
        <taxon>Bacteria</taxon>
        <taxon>Bacillati</taxon>
        <taxon>Bacillota</taxon>
        <taxon>Clostridia</taxon>
        <taxon>Peptostreptococcales</taxon>
        <taxon>Peptostreptococcaceae</taxon>
        <taxon>Tepidibacter</taxon>
    </lineage>
</organism>
<dbReference type="Pfam" id="PF02608">
    <property type="entry name" value="Bmp"/>
    <property type="match status" value="1"/>
</dbReference>
<comment type="similarity">
    <text evidence="2">Belongs to the BMP lipoprotein family.</text>
</comment>
<proteinExistence type="inferred from homology"/>
<evidence type="ECO:0000313" key="8">
    <source>
        <dbReference type="EMBL" id="WFD12390.1"/>
    </source>
</evidence>
<dbReference type="Proteomes" id="UP001222800">
    <property type="component" value="Chromosome"/>
</dbReference>
<dbReference type="PANTHER" id="PTHR34296:SF2">
    <property type="entry name" value="ABC TRANSPORTER GUANOSINE-BINDING PROTEIN NUPN"/>
    <property type="match status" value="1"/>
</dbReference>
<evidence type="ECO:0000256" key="6">
    <source>
        <dbReference type="ARBA" id="ARBA00023288"/>
    </source>
</evidence>
<comment type="subcellular location">
    <subcellularLocation>
        <location evidence="1">Cell membrane</location>
        <topology evidence="1">Lipid-anchor</topology>
    </subcellularLocation>
</comment>
<name>A0ABY8ELJ8_9FIRM</name>
<evidence type="ECO:0000256" key="4">
    <source>
        <dbReference type="ARBA" id="ARBA00022729"/>
    </source>
</evidence>
<keyword evidence="9" id="KW-1185">Reference proteome</keyword>
<feature type="domain" description="ABC transporter substrate-binding protein PnrA-like" evidence="7">
    <location>
        <begin position="40"/>
        <end position="337"/>
    </location>
</feature>
<gene>
    <name evidence="8" type="ORF">P4S50_14265</name>
</gene>